<name>A0A2W5N5N6_RHOSU</name>
<dbReference type="AlphaFoldDB" id="A0A2W5N5N6"/>
<reference evidence="2 3" key="1">
    <citation type="submission" date="2017-08" db="EMBL/GenBank/DDBJ databases">
        <title>Infants hospitalized years apart are colonized by the same room-sourced microbial strains.</title>
        <authorList>
            <person name="Brooks B."/>
            <person name="Olm M.R."/>
            <person name="Firek B.A."/>
            <person name="Baker R."/>
            <person name="Thomas B.C."/>
            <person name="Morowitz M.J."/>
            <person name="Banfield J.F."/>
        </authorList>
    </citation>
    <scope>NUCLEOTIDE SEQUENCE [LARGE SCALE GENOMIC DNA]</scope>
    <source>
        <strain evidence="2">S2_005_002_R2_34</strain>
    </source>
</reference>
<dbReference type="EMBL" id="QFPW01000010">
    <property type="protein sequence ID" value="PZQ48746.1"/>
    <property type="molecule type" value="Genomic_DNA"/>
</dbReference>
<keyword evidence="1" id="KW-0472">Membrane</keyword>
<protein>
    <submittedName>
        <fullName evidence="2">Uncharacterized protein</fullName>
    </submittedName>
</protein>
<evidence type="ECO:0000313" key="2">
    <source>
        <dbReference type="EMBL" id="PZQ48746.1"/>
    </source>
</evidence>
<gene>
    <name evidence="2" type="ORF">DI556_13085</name>
</gene>
<comment type="caution">
    <text evidence="2">The sequence shown here is derived from an EMBL/GenBank/DDBJ whole genome shotgun (WGS) entry which is preliminary data.</text>
</comment>
<evidence type="ECO:0000256" key="1">
    <source>
        <dbReference type="SAM" id="Phobius"/>
    </source>
</evidence>
<keyword evidence="1" id="KW-1133">Transmembrane helix</keyword>
<evidence type="ECO:0000313" key="3">
    <source>
        <dbReference type="Proteomes" id="UP000249185"/>
    </source>
</evidence>
<dbReference type="Proteomes" id="UP000249185">
    <property type="component" value="Unassembled WGS sequence"/>
</dbReference>
<proteinExistence type="predicted"/>
<keyword evidence="1" id="KW-0812">Transmembrane</keyword>
<accession>A0A2W5N5N6</accession>
<organism evidence="2 3">
    <name type="scientific">Rhodovulum sulfidophilum</name>
    <name type="common">Rhodobacter sulfidophilus</name>
    <dbReference type="NCBI Taxonomy" id="35806"/>
    <lineage>
        <taxon>Bacteria</taxon>
        <taxon>Pseudomonadati</taxon>
        <taxon>Pseudomonadota</taxon>
        <taxon>Alphaproteobacteria</taxon>
        <taxon>Rhodobacterales</taxon>
        <taxon>Paracoccaceae</taxon>
        <taxon>Rhodovulum</taxon>
    </lineage>
</organism>
<feature type="transmembrane region" description="Helical" evidence="1">
    <location>
        <begin position="49"/>
        <end position="69"/>
    </location>
</feature>
<sequence>MPDPAGNPPRDTDALALHIHELKGELRDLRADNQNLRAAMLLTASRRDVFNAGLSIILVFLVLGFGIIFKMDTINQNTGIHFVGGGGAETVEIY</sequence>